<protein>
    <submittedName>
        <fullName evidence="1">Unnamed protein product</fullName>
    </submittedName>
</protein>
<gene>
    <name evidence="1" type="ORF">Amon02_001002000</name>
</gene>
<sequence length="314" mass="36617">MSHIFNLAKIQADFARCYVQCAFSFPTWWYYFVHEIDKEGLFTTAAERNLDDYAISQLEIIDSPDAQQIVVGLKFDPDLKLNIEEKTNFFEKELITLLNESSDDLLISLFAEFPQITNNVIFDVSKTADGSSRKSPDDDVLDSVFETFGRVTENFTNFPIKNRHYSPHNQLVFEPFVKFERRPENFNSLSRYPIHYPDGFFSTAAFIQTRDFYNYDTTTFLRRWIIHRPSVHSALQECVSNANPDPRAVDFHVQLTQQTRWAIISPDLIDIMGIYPFNIDFSRLVLGQGDVHYNYQEFQTSSEKELLLSAEKME</sequence>
<name>A0ACB5TX15_AMBMO</name>
<keyword evidence="2" id="KW-1185">Reference proteome</keyword>
<reference evidence="1" key="1">
    <citation type="submission" date="2023-04" db="EMBL/GenBank/DDBJ databases">
        <title>Ambrosiozyma monospora NBRC 10751.</title>
        <authorList>
            <person name="Ichikawa N."/>
            <person name="Sato H."/>
            <person name="Tonouchi N."/>
        </authorList>
    </citation>
    <scope>NUCLEOTIDE SEQUENCE</scope>
    <source>
        <strain evidence="1">NBRC 10751</strain>
    </source>
</reference>
<accession>A0ACB5TX15</accession>
<evidence type="ECO:0000313" key="1">
    <source>
        <dbReference type="EMBL" id="GME96563.1"/>
    </source>
</evidence>
<dbReference type="Proteomes" id="UP001165064">
    <property type="component" value="Unassembled WGS sequence"/>
</dbReference>
<dbReference type="EMBL" id="BSXS01009793">
    <property type="protein sequence ID" value="GME96563.1"/>
    <property type="molecule type" value="Genomic_DNA"/>
</dbReference>
<evidence type="ECO:0000313" key="2">
    <source>
        <dbReference type="Proteomes" id="UP001165064"/>
    </source>
</evidence>
<organism evidence="1 2">
    <name type="scientific">Ambrosiozyma monospora</name>
    <name type="common">Yeast</name>
    <name type="synonym">Endomycopsis monosporus</name>
    <dbReference type="NCBI Taxonomy" id="43982"/>
    <lineage>
        <taxon>Eukaryota</taxon>
        <taxon>Fungi</taxon>
        <taxon>Dikarya</taxon>
        <taxon>Ascomycota</taxon>
        <taxon>Saccharomycotina</taxon>
        <taxon>Pichiomycetes</taxon>
        <taxon>Pichiales</taxon>
        <taxon>Pichiaceae</taxon>
        <taxon>Ambrosiozyma</taxon>
    </lineage>
</organism>
<comment type="caution">
    <text evidence="1">The sequence shown here is derived from an EMBL/GenBank/DDBJ whole genome shotgun (WGS) entry which is preliminary data.</text>
</comment>
<proteinExistence type="predicted"/>